<dbReference type="Proteomes" id="UP000615760">
    <property type="component" value="Unassembled WGS sequence"/>
</dbReference>
<dbReference type="EMBL" id="BMJE01000006">
    <property type="protein sequence ID" value="GGB83009.1"/>
    <property type="molecule type" value="Genomic_DNA"/>
</dbReference>
<comment type="caution">
    <text evidence="1">The sequence shown here is derived from an EMBL/GenBank/DDBJ whole genome shotgun (WGS) entry which is preliminary data.</text>
</comment>
<reference evidence="2" key="1">
    <citation type="journal article" date="2019" name="Int. J. Syst. Evol. Microbiol.">
        <title>The Global Catalogue of Microorganisms (GCM) 10K type strain sequencing project: providing services to taxonomists for standard genome sequencing and annotation.</title>
        <authorList>
            <consortium name="The Broad Institute Genomics Platform"/>
            <consortium name="The Broad Institute Genome Sequencing Center for Infectious Disease"/>
            <person name="Wu L."/>
            <person name="Ma J."/>
        </authorList>
    </citation>
    <scope>NUCLEOTIDE SEQUENCE [LARGE SCALE GENOMIC DNA]</scope>
    <source>
        <strain evidence="2">CGMCC 1.15461</strain>
    </source>
</reference>
<evidence type="ECO:0000313" key="2">
    <source>
        <dbReference type="Proteomes" id="UP000615760"/>
    </source>
</evidence>
<sequence length="137" mass="15404">MAFDSREYGWGDVTVIYGGRDLTRIRGIKWSRKKEREELYAKGNDPITIQDGNNKYDVELTMTQAEFDAIEAAAGNDIFSISADIEFSFGNPLNGDAMKTHRVIGFRATEDTLELKQGDKYGEYTVPGIALRIDKNV</sequence>
<proteinExistence type="predicted"/>
<organism evidence="1 2">
    <name type="scientific">Flavobacterium suaedae</name>
    <dbReference type="NCBI Taxonomy" id="1767027"/>
    <lineage>
        <taxon>Bacteria</taxon>
        <taxon>Pseudomonadati</taxon>
        <taxon>Bacteroidota</taxon>
        <taxon>Flavobacteriia</taxon>
        <taxon>Flavobacteriales</taxon>
        <taxon>Flavobacteriaceae</taxon>
        <taxon>Flavobacterium</taxon>
    </lineage>
</organism>
<evidence type="ECO:0000313" key="1">
    <source>
        <dbReference type="EMBL" id="GGB83009.1"/>
    </source>
</evidence>
<evidence type="ECO:0008006" key="3">
    <source>
        <dbReference type="Google" id="ProtNLM"/>
    </source>
</evidence>
<name>A0ABQ1JZL9_9FLAO</name>
<gene>
    <name evidence="1" type="ORF">GCM10007424_23790</name>
</gene>
<protein>
    <recommendedName>
        <fullName evidence="3">Phage tail protein</fullName>
    </recommendedName>
</protein>
<dbReference type="RefSeq" id="WP_188621527.1">
    <property type="nucleotide sequence ID" value="NZ_BMJE01000006.1"/>
</dbReference>
<accession>A0ABQ1JZL9</accession>
<keyword evidence="2" id="KW-1185">Reference proteome</keyword>